<sequence length="522" mass="59976">MSYPPPSYVPSRPSTPQFSGYPSHSPSRQQYSRSPPPHGHSPQNYPPLYPQSFSSPRRLRSPPPCASPLLHYQQPTTDPPYEYIHSSYPSNCTKGIQYGERRRRNSGTAPAVNHGATIIDVELEKPKKKSPAVAALLERVSRYPTKQPDPIPYSLLLQMCQYVYGSMLDSVEFITRDLLRIGDPDAVSCKATICRFDKRDTWRVYKSRPGAQDRFYCAPHIEITLPFIPTRAATREVVEAIQDTWARLGRHMQPAYKFKTRTYSWKFEPGMVYESVDADHLVPKLVVNEHEQDENSPEEEQQCEQPDAGLKLLTYPDQKSEEESPEMKSGDRPRTLDDVKQEIRYGPNKSQCKETIKSMLANAFGLDVRRISVWFWVKEVQFNDSKWYPWGSLDNTYGLVIASREVVQYNEEDAKRNARRMSRSGRALKEPRDIAPTLRIMLPVERTSFAKDEENVDGMKECVEEIRMRLSTASVLHSRAAFCISWKKERREFADWFAPQVIYRPTGDGDNYVLESAEGCKS</sequence>
<feature type="compositionally biased region" description="Basic and acidic residues" evidence="1">
    <location>
        <begin position="318"/>
        <end position="337"/>
    </location>
</feature>
<feature type="region of interest" description="Disordered" evidence="1">
    <location>
        <begin position="315"/>
        <end position="337"/>
    </location>
</feature>
<dbReference type="Proteomes" id="UP000319160">
    <property type="component" value="Unassembled WGS sequence"/>
</dbReference>
<dbReference type="AlphaFoldDB" id="A0A553IFC2"/>
<gene>
    <name evidence="2" type="ORF">FHL15_000241</name>
</gene>
<accession>A0A553IFC2</accession>
<feature type="region of interest" description="Disordered" evidence="1">
    <location>
        <begin position="1"/>
        <end position="83"/>
    </location>
</feature>
<feature type="region of interest" description="Disordered" evidence="1">
    <location>
        <begin position="289"/>
        <end position="308"/>
    </location>
</feature>
<protein>
    <submittedName>
        <fullName evidence="2">Uncharacterized protein</fullName>
    </submittedName>
</protein>
<proteinExistence type="predicted"/>
<feature type="compositionally biased region" description="Acidic residues" evidence="1">
    <location>
        <begin position="291"/>
        <end position="302"/>
    </location>
</feature>
<evidence type="ECO:0000313" key="2">
    <source>
        <dbReference type="EMBL" id="TRX98899.1"/>
    </source>
</evidence>
<reference evidence="3" key="1">
    <citation type="submission" date="2019-06" db="EMBL/GenBank/DDBJ databases">
        <title>Draft genome sequence of the griseofulvin-producing fungus Xylaria cubensis strain G536.</title>
        <authorList>
            <person name="Mead M.E."/>
            <person name="Raja H.A."/>
            <person name="Steenwyk J.L."/>
            <person name="Knowles S.L."/>
            <person name="Oberlies N.H."/>
            <person name="Rokas A."/>
        </authorList>
    </citation>
    <scope>NUCLEOTIDE SEQUENCE [LARGE SCALE GENOMIC DNA]</scope>
    <source>
        <strain evidence="3">G536</strain>
    </source>
</reference>
<comment type="caution">
    <text evidence="2">The sequence shown here is derived from an EMBL/GenBank/DDBJ whole genome shotgun (WGS) entry which is preliminary data.</text>
</comment>
<name>A0A553IFC2_9PEZI</name>
<organism evidence="2 3">
    <name type="scientific">Xylaria flabelliformis</name>
    <dbReference type="NCBI Taxonomy" id="2512241"/>
    <lineage>
        <taxon>Eukaryota</taxon>
        <taxon>Fungi</taxon>
        <taxon>Dikarya</taxon>
        <taxon>Ascomycota</taxon>
        <taxon>Pezizomycotina</taxon>
        <taxon>Sordariomycetes</taxon>
        <taxon>Xylariomycetidae</taxon>
        <taxon>Xylariales</taxon>
        <taxon>Xylariaceae</taxon>
        <taxon>Xylaria</taxon>
    </lineage>
</organism>
<dbReference type="EMBL" id="VFLP01000001">
    <property type="protein sequence ID" value="TRX98899.1"/>
    <property type="molecule type" value="Genomic_DNA"/>
</dbReference>
<feature type="compositionally biased region" description="Low complexity" evidence="1">
    <location>
        <begin position="9"/>
        <end position="33"/>
    </location>
</feature>
<feature type="compositionally biased region" description="Pro residues" evidence="1">
    <location>
        <begin position="34"/>
        <end position="49"/>
    </location>
</feature>
<evidence type="ECO:0000256" key="1">
    <source>
        <dbReference type="SAM" id="MobiDB-lite"/>
    </source>
</evidence>
<dbReference type="OrthoDB" id="4722955at2759"/>
<evidence type="ECO:0000313" key="3">
    <source>
        <dbReference type="Proteomes" id="UP000319160"/>
    </source>
</evidence>
<keyword evidence="3" id="KW-1185">Reference proteome</keyword>